<organism evidence="3 4">
    <name type="scientific">Humicola insolens</name>
    <name type="common">Soft-rot fungus</name>
    <dbReference type="NCBI Taxonomy" id="85995"/>
    <lineage>
        <taxon>Eukaryota</taxon>
        <taxon>Fungi</taxon>
        <taxon>Dikarya</taxon>
        <taxon>Ascomycota</taxon>
        <taxon>Pezizomycotina</taxon>
        <taxon>Sordariomycetes</taxon>
        <taxon>Sordariomycetidae</taxon>
        <taxon>Sordariales</taxon>
        <taxon>Chaetomiaceae</taxon>
        <taxon>Mycothermus</taxon>
    </lineage>
</organism>
<evidence type="ECO:0000313" key="4">
    <source>
        <dbReference type="Proteomes" id="UP001583172"/>
    </source>
</evidence>
<dbReference type="SMART" id="SM00268">
    <property type="entry name" value="ACTIN"/>
    <property type="match status" value="1"/>
</dbReference>
<feature type="region of interest" description="Disordered" evidence="2">
    <location>
        <begin position="1"/>
        <end position="45"/>
    </location>
</feature>
<accession>A0ABR3V8P6</accession>
<keyword evidence="4" id="KW-1185">Reference proteome</keyword>
<dbReference type="InterPro" id="IPR043129">
    <property type="entry name" value="ATPase_NBD"/>
</dbReference>
<comment type="caution">
    <text evidence="3">The sequence shown here is derived from an EMBL/GenBank/DDBJ whole genome shotgun (WGS) entry which is preliminary data.</text>
</comment>
<evidence type="ECO:0000256" key="2">
    <source>
        <dbReference type="SAM" id="MobiDB-lite"/>
    </source>
</evidence>
<comment type="similarity">
    <text evidence="1">Belongs to the actin family.</text>
</comment>
<name>A0ABR3V8P6_HUMIN</name>
<protein>
    <recommendedName>
        <fullName evidence="5">Actin-related protein 10</fullName>
    </recommendedName>
</protein>
<feature type="compositionally biased region" description="Polar residues" evidence="2">
    <location>
        <begin position="18"/>
        <end position="37"/>
    </location>
</feature>
<dbReference type="Pfam" id="PF00022">
    <property type="entry name" value="Actin"/>
    <property type="match status" value="1"/>
</dbReference>
<dbReference type="Gene3D" id="3.90.640.10">
    <property type="entry name" value="Actin, Chain A, domain 4"/>
    <property type="match status" value="1"/>
</dbReference>
<dbReference type="Gene3D" id="3.30.420.40">
    <property type="match status" value="2"/>
</dbReference>
<dbReference type="EMBL" id="JAZGSY010000231">
    <property type="protein sequence ID" value="KAL1838193.1"/>
    <property type="molecule type" value="Genomic_DNA"/>
</dbReference>
<gene>
    <name evidence="3" type="ORF">VTJ49DRAFT_2950</name>
</gene>
<proteinExistence type="inferred from homology"/>
<dbReference type="CDD" id="cd10207">
    <property type="entry name" value="ASKHA_NBD_Arp10"/>
    <property type="match status" value="1"/>
</dbReference>
<evidence type="ECO:0000313" key="3">
    <source>
        <dbReference type="EMBL" id="KAL1838193.1"/>
    </source>
</evidence>
<sequence length="566" mass="61807">MSTSSTSSAPLPHRSVANIRTPSGAGQSGPSTPLRNISSSFSSPSSLRADDEIIIIEFGTRKLQVGFSGDAAPRGTIWFGPDQLRRAGDFRDWQLGYRYDWRSAAAGGSWARDYELWRYDVRSVDLGLVGDKVERALRDAFTKYMLIDSRPRRMVWVLPSSLPIPLLSAALDSVFTRFQPPTVSLLSSPLALAVGAGVRSALVVDLGWSETVVTSIYEYREVAAKRSIRGGRMLVEQTHNLLAKHLPQSAEGDADSQEHVLSFEECSDITSRLVWCKPHPTTGQEEEDAATRSATVRIPLTSWLSPTTLELPFDDLSEPCETAFFDTQYTLTSFDDDELPLHLLVYRSLLQLPLDVRATCMSRIIFTGGCSAVLGLRKRILDELSHLIQQRGWDPVRGKAVEKLLTNPKLQRPPAAARRSHNNPETAPPAQENVGEERDGVWHDHDHSAAPAASYMEPEPDPIEEQLKRGSGSGSGSGSDQRTSVRGELRVIESVGAWSGASLATHLKTMAVATIDREVWLQHGATGASKPSEVDHKVQRQSLGPGGLMRGSAAGGAWTLGVWGSV</sequence>
<feature type="compositionally biased region" description="Basic and acidic residues" evidence="2">
    <location>
        <begin position="435"/>
        <end position="448"/>
    </location>
</feature>
<dbReference type="SUPFAM" id="SSF53067">
    <property type="entry name" value="Actin-like ATPase domain"/>
    <property type="match status" value="2"/>
</dbReference>
<reference evidence="3 4" key="1">
    <citation type="journal article" date="2024" name="Commun. Biol.">
        <title>Comparative genomic analysis of thermophilic fungi reveals convergent evolutionary adaptations and gene losses.</title>
        <authorList>
            <person name="Steindorff A.S."/>
            <person name="Aguilar-Pontes M.V."/>
            <person name="Robinson A.J."/>
            <person name="Andreopoulos B."/>
            <person name="LaButti K."/>
            <person name="Kuo A."/>
            <person name="Mondo S."/>
            <person name="Riley R."/>
            <person name="Otillar R."/>
            <person name="Haridas S."/>
            <person name="Lipzen A."/>
            <person name="Grimwood J."/>
            <person name="Schmutz J."/>
            <person name="Clum A."/>
            <person name="Reid I.D."/>
            <person name="Moisan M.C."/>
            <person name="Butler G."/>
            <person name="Nguyen T.T.M."/>
            <person name="Dewar K."/>
            <person name="Conant G."/>
            <person name="Drula E."/>
            <person name="Henrissat B."/>
            <person name="Hansel C."/>
            <person name="Singer S."/>
            <person name="Hutchinson M.I."/>
            <person name="de Vries R.P."/>
            <person name="Natvig D.O."/>
            <person name="Powell A.J."/>
            <person name="Tsang A."/>
            <person name="Grigoriev I.V."/>
        </authorList>
    </citation>
    <scope>NUCLEOTIDE SEQUENCE [LARGE SCALE GENOMIC DNA]</scope>
    <source>
        <strain evidence="3 4">CBS 620.91</strain>
    </source>
</reference>
<dbReference type="InterPro" id="IPR004000">
    <property type="entry name" value="Actin"/>
</dbReference>
<dbReference type="Proteomes" id="UP001583172">
    <property type="component" value="Unassembled WGS sequence"/>
</dbReference>
<dbReference type="PANTHER" id="PTHR11937">
    <property type="entry name" value="ACTIN"/>
    <property type="match status" value="1"/>
</dbReference>
<evidence type="ECO:0008006" key="5">
    <source>
        <dbReference type="Google" id="ProtNLM"/>
    </source>
</evidence>
<feature type="region of interest" description="Disordered" evidence="2">
    <location>
        <begin position="405"/>
        <end position="486"/>
    </location>
</feature>
<evidence type="ECO:0000256" key="1">
    <source>
        <dbReference type="RuleBase" id="RU000487"/>
    </source>
</evidence>